<sequence>MLEPTSSGFQSRQKTSSSPRILQAFCVKLELLKHPALGTISVRQPLLDYKNHVMNCPGRLSTPGSQALGRRTNSCTVLQFCRQKTMGISEFIATESYSYSETLCL</sequence>
<evidence type="ECO:0000313" key="1">
    <source>
        <dbReference type="EMBL" id="EDM02104.1"/>
    </source>
</evidence>
<dbReference type="Proteomes" id="UP000234681">
    <property type="component" value="Chromosome 4"/>
</dbReference>
<name>A6IL35_RAT</name>
<accession>A6IL35</accession>
<gene>
    <name evidence="1" type="ORF">rCG_29630</name>
</gene>
<dbReference type="AlphaFoldDB" id="A6IL35"/>
<dbReference type="EMBL" id="CH473964">
    <property type="protein sequence ID" value="EDM02104.1"/>
    <property type="molecule type" value="Genomic_DNA"/>
</dbReference>
<evidence type="ECO:0000313" key="2">
    <source>
        <dbReference type="Proteomes" id="UP000234681"/>
    </source>
</evidence>
<organism evidence="1 2">
    <name type="scientific">Rattus norvegicus</name>
    <name type="common">Rat</name>
    <dbReference type="NCBI Taxonomy" id="10116"/>
    <lineage>
        <taxon>Eukaryota</taxon>
        <taxon>Metazoa</taxon>
        <taxon>Chordata</taxon>
        <taxon>Craniata</taxon>
        <taxon>Vertebrata</taxon>
        <taxon>Euteleostomi</taxon>
        <taxon>Mammalia</taxon>
        <taxon>Eutheria</taxon>
        <taxon>Euarchontoglires</taxon>
        <taxon>Glires</taxon>
        <taxon>Rodentia</taxon>
        <taxon>Myomorpha</taxon>
        <taxon>Muroidea</taxon>
        <taxon>Muridae</taxon>
        <taxon>Murinae</taxon>
        <taxon>Rattus</taxon>
    </lineage>
</organism>
<reference evidence="1 2" key="1">
    <citation type="submission" date="2005-09" db="EMBL/GenBank/DDBJ databases">
        <authorList>
            <person name="Mural R.J."/>
            <person name="Li P.W."/>
            <person name="Adams M.D."/>
            <person name="Amanatides P.G."/>
            <person name="Baden-Tillson H."/>
            <person name="Barnstead M."/>
            <person name="Chin S.H."/>
            <person name="Dew I."/>
            <person name="Evans C.A."/>
            <person name="Ferriera S."/>
            <person name="Flanigan M."/>
            <person name="Fosler C."/>
            <person name="Glodek A."/>
            <person name="Gu Z."/>
            <person name="Holt R.A."/>
            <person name="Jennings D."/>
            <person name="Kraft C.L."/>
            <person name="Lu F."/>
            <person name="Nguyen T."/>
            <person name="Nusskern D.R."/>
            <person name="Pfannkoch C.M."/>
            <person name="Sitter C."/>
            <person name="Sutton G.G."/>
            <person name="Venter J.C."/>
            <person name="Wang Z."/>
            <person name="Woodage T."/>
            <person name="Zheng X.H."/>
            <person name="Zhong F."/>
        </authorList>
    </citation>
    <scope>NUCLEOTIDE SEQUENCE [LARGE SCALE GENOMIC DNA]</scope>
    <source>
        <strain>BN</strain>
        <strain evidence="2">Sprague-Dawley</strain>
    </source>
</reference>
<proteinExistence type="predicted"/>
<protein>
    <submittedName>
        <fullName evidence="1">RCG29630</fullName>
    </submittedName>
</protein>